<dbReference type="PANTHER" id="PTHR11533">
    <property type="entry name" value="PROTEASE M1 ZINC METALLOPROTEASE"/>
    <property type="match status" value="1"/>
</dbReference>
<dbReference type="InterPro" id="IPR034016">
    <property type="entry name" value="M1_APN-typ"/>
</dbReference>
<keyword evidence="13" id="KW-1185">Reference proteome</keyword>
<feature type="active site" description="Proton acceptor" evidence="7">
    <location>
        <position position="424"/>
    </location>
</feature>
<dbReference type="InterPro" id="IPR014782">
    <property type="entry name" value="Peptidase_M1_dom"/>
</dbReference>
<dbReference type="AlphaFoldDB" id="A0A7E4UXT3"/>
<organism evidence="13 14">
    <name type="scientific">Panagrellus redivivus</name>
    <name type="common">Microworm</name>
    <dbReference type="NCBI Taxonomy" id="6233"/>
    <lineage>
        <taxon>Eukaryota</taxon>
        <taxon>Metazoa</taxon>
        <taxon>Ecdysozoa</taxon>
        <taxon>Nematoda</taxon>
        <taxon>Chromadorea</taxon>
        <taxon>Rhabditida</taxon>
        <taxon>Tylenchina</taxon>
        <taxon>Panagrolaimomorpha</taxon>
        <taxon>Panagrolaimoidea</taxon>
        <taxon>Panagrolaimidae</taxon>
        <taxon>Panagrellus</taxon>
    </lineage>
</organism>
<evidence type="ECO:0000313" key="14">
    <source>
        <dbReference type="WBParaSite" id="Pan_g14117.t1"/>
    </source>
</evidence>
<dbReference type="Pfam" id="PF17900">
    <property type="entry name" value="Peptidase_M1_N"/>
    <property type="match status" value="1"/>
</dbReference>
<keyword evidence="6" id="KW-0482">Metalloprotease</keyword>
<dbReference type="GO" id="GO:0006508">
    <property type="term" value="P:proteolysis"/>
    <property type="evidence" value="ECO:0007669"/>
    <property type="project" value="UniProtKB-KW"/>
</dbReference>
<accession>A0A7E4UXT3</accession>
<dbReference type="SUPFAM" id="SSF63737">
    <property type="entry name" value="Leukotriene A4 hydrolase N-terminal domain"/>
    <property type="match status" value="1"/>
</dbReference>
<feature type="binding site" evidence="8">
    <location>
        <position position="446"/>
    </location>
    <ligand>
        <name>Zn(2+)</name>
        <dbReference type="ChEBI" id="CHEBI:29105"/>
        <note>catalytic</note>
    </ligand>
</feature>
<comment type="cofactor">
    <cofactor evidence="8">
        <name>Zn(2+)</name>
        <dbReference type="ChEBI" id="CHEBI:29105"/>
    </cofactor>
    <text evidence="8">Binds 1 zinc ion per subunit.</text>
</comment>
<evidence type="ECO:0000256" key="2">
    <source>
        <dbReference type="ARBA" id="ARBA00022670"/>
    </source>
</evidence>
<dbReference type="PRINTS" id="PR00756">
    <property type="entry name" value="ALADIPTASE"/>
</dbReference>
<reference evidence="13" key="1">
    <citation type="journal article" date="2013" name="Genetics">
        <title>The draft genome and transcriptome of Panagrellus redivivus are shaped by the harsh demands of a free-living lifestyle.</title>
        <authorList>
            <person name="Srinivasan J."/>
            <person name="Dillman A.R."/>
            <person name="Macchietto M.G."/>
            <person name="Heikkinen L."/>
            <person name="Lakso M."/>
            <person name="Fracchia K.M."/>
            <person name="Antoshechkin I."/>
            <person name="Mortazavi A."/>
            <person name="Wong G."/>
            <person name="Sternberg P.W."/>
        </authorList>
    </citation>
    <scope>NUCLEOTIDE SEQUENCE [LARGE SCALE GENOMIC DNA]</scope>
    <source>
        <strain evidence="13">MT8872</strain>
    </source>
</reference>
<evidence type="ECO:0000256" key="7">
    <source>
        <dbReference type="PIRSR" id="PIRSR634016-1"/>
    </source>
</evidence>
<dbReference type="GO" id="GO:0005615">
    <property type="term" value="C:extracellular space"/>
    <property type="evidence" value="ECO:0007669"/>
    <property type="project" value="TreeGrafter"/>
</dbReference>
<dbReference type="InterPro" id="IPR027268">
    <property type="entry name" value="Peptidase_M4/M1_CTD_sf"/>
</dbReference>
<evidence type="ECO:0000256" key="3">
    <source>
        <dbReference type="ARBA" id="ARBA00022723"/>
    </source>
</evidence>
<dbReference type="GO" id="GO:0016020">
    <property type="term" value="C:membrane"/>
    <property type="evidence" value="ECO:0007669"/>
    <property type="project" value="TreeGrafter"/>
</dbReference>
<sequence>MKKNHLPRMPTPGIALPSDSSYLDLRRVFWASGVCPKDNNDAIGLAVVRTTVNVTFVQFVVNVYQQTINQIKLSMGITQITQYDIHPPENPDIEIKNPRLIGGSSQIPNVFQSGLPSTFYPTFYDINLHISENPLSHSDIPQYFVNGTVVITLKDVENDTDTITFNALRLQNLTATMSNDGINITKGPYAIDANEGIYAVKLDSKLVAGVEYKLHLSYTTVTNNGFRGFYTSHYKTAKRHLDAYTISTQFEPRYARTLFPCFDEPRFRAQFMFTVTHPKNMKAVSNMPALPSSVEGNEGEMTVTEFEPTPPIPSYTVALAIGDFESSEARFTEKGTLIQIHGRREYMRDTEMALNYAEGCLDLLQNLFHVEYPLSKLDLTGITKFTGAMENIGNVFVSEKLIFLNNRYADKSAYDNALVTIAHEFSHQWFGNIVTPIDWSQAFMSEGFATFMSYYIMNELKNDTNDLNLKFAMNPQRQGMEVDSFPTHPVEVVEKNLFEHHAIFDPIIYGKACSIFNMVRGVVGDRIFFNALQKYLEDNKNGHAHWKKLTAAIQNGVINSDLEKINFTELLEGWITTPGYPVIKVSRNGTHYTLKAEPFRLIKDGVVDSRWPLGKSWPVPIWFRRSSNLSKVEFLIMPPNAEITFNVKNETDLIFVNTENYGFYRVHYETPSLAQTTTQAIRNDTTGHLAGARLRTCLDLFPLFYAGHIDSAQFFNTLELFRKDSVTTYHAILSVEIQKMLQRIGDTPGYGDLKKYLKGFLSDLVHNGIPNSATTKFSQKILNDIECAEGKLLCKGTALQMFVEGVYKVCKGVQELVDCVIVPIADRERVYCEAAKSGKKYYDYITRHYVASQNPFEKVRLLQGIACTKDSETVETLFNTITTPNDDIHDTNRAAVFNVLFANNPSTVKKMFIAKASEIADAFPDLFGEFATTALTARDDVDEVPEFLKNNADLATKYEYIFRKLQNTNKFELRFKKDLLPTLKPTNVTVARHKKDFKSVSCGPFHVC</sequence>
<dbReference type="GO" id="GO:0008270">
    <property type="term" value="F:zinc ion binding"/>
    <property type="evidence" value="ECO:0007669"/>
    <property type="project" value="InterPro"/>
</dbReference>
<dbReference type="Gene3D" id="1.25.50.20">
    <property type="match status" value="1"/>
</dbReference>
<evidence type="ECO:0000259" key="11">
    <source>
        <dbReference type="Pfam" id="PF11838"/>
    </source>
</evidence>
<evidence type="ECO:0000256" key="4">
    <source>
        <dbReference type="ARBA" id="ARBA00022801"/>
    </source>
</evidence>
<evidence type="ECO:0000259" key="12">
    <source>
        <dbReference type="Pfam" id="PF17900"/>
    </source>
</evidence>
<evidence type="ECO:0000256" key="8">
    <source>
        <dbReference type="PIRSR" id="PIRSR634016-3"/>
    </source>
</evidence>
<dbReference type="InterPro" id="IPR050344">
    <property type="entry name" value="Peptidase_M1_aminopeptidases"/>
</dbReference>
<protein>
    <submittedName>
        <fullName evidence="14">Aminopeptidase</fullName>
    </submittedName>
</protein>
<name>A0A7E4UXT3_PANRE</name>
<feature type="site" description="Transition state stabilizer" evidence="9">
    <location>
        <position position="509"/>
    </location>
</feature>
<feature type="domain" description="Peptidase M1 membrane alanine aminopeptidase" evidence="10">
    <location>
        <begin position="353"/>
        <end position="565"/>
    </location>
</feature>
<dbReference type="GO" id="GO:0043171">
    <property type="term" value="P:peptide catabolic process"/>
    <property type="evidence" value="ECO:0007669"/>
    <property type="project" value="TreeGrafter"/>
</dbReference>
<dbReference type="InterPro" id="IPR024571">
    <property type="entry name" value="ERAP1-like_C_dom"/>
</dbReference>
<comment type="similarity">
    <text evidence="1">Belongs to the peptidase M1 family.</text>
</comment>
<keyword evidence="3 8" id="KW-0479">Metal-binding</keyword>
<evidence type="ECO:0000256" key="6">
    <source>
        <dbReference type="ARBA" id="ARBA00023049"/>
    </source>
</evidence>
<dbReference type="PANTHER" id="PTHR11533:SF299">
    <property type="entry name" value="AMINOPEPTIDASE"/>
    <property type="match status" value="1"/>
</dbReference>
<feature type="binding site" evidence="8">
    <location>
        <position position="423"/>
    </location>
    <ligand>
        <name>Zn(2+)</name>
        <dbReference type="ChEBI" id="CHEBI:29105"/>
        <note>catalytic</note>
    </ligand>
</feature>
<dbReference type="WBParaSite" id="Pan_g14117.t1">
    <property type="protein sequence ID" value="Pan_g14117.t1"/>
    <property type="gene ID" value="Pan_g14117"/>
</dbReference>
<keyword evidence="2" id="KW-0645">Protease</keyword>
<dbReference type="Gene3D" id="2.60.40.1910">
    <property type="match status" value="1"/>
</dbReference>
<dbReference type="InterPro" id="IPR042097">
    <property type="entry name" value="Aminopeptidase_N-like_N_sf"/>
</dbReference>
<keyword evidence="4" id="KW-0378">Hydrolase</keyword>
<dbReference type="Pfam" id="PF01433">
    <property type="entry name" value="Peptidase_M1"/>
    <property type="match status" value="1"/>
</dbReference>
<proteinExistence type="inferred from homology"/>
<evidence type="ECO:0000256" key="9">
    <source>
        <dbReference type="PIRSR" id="PIRSR634016-4"/>
    </source>
</evidence>
<evidence type="ECO:0000259" key="10">
    <source>
        <dbReference type="Pfam" id="PF01433"/>
    </source>
</evidence>
<keyword evidence="5 8" id="KW-0862">Zinc</keyword>
<dbReference type="SUPFAM" id="SSF55486">
    <property type="entry name" value="Metalloproteases ('zincins'), catalytic domain"/>
    <property type="match status" value="1"/>
</dbReference>
<feature type="domain" description="ERAP1-like C-terminal" evidence="11">
    <location>
        <begin position="653"/>
        <end position="953"/>
    </location>
</feature>
<dbReference type="Proteomes" id="UP000492821">
    <property type="component" value="Unassembled WGS sequence"/>
</dbReference>
<dbReference type="GO" id="GO:0005737">
    <property type="term" value="C:cytoplasm"/>
    <property type="evidence" value="ECO:0007669"/>
    <property type="project" value="TreeGrafter"/>
</dbReference>
<dbReference type="GO" id="GO:0042277">
    <property type="term" value="F:peptide binding"/>
    <property type="evidence" value="ECO:0007669"/>
    <property type="project" value="TreeGrafter"/>
</dbReference>
<dbReference type="InterPro" id="IPR001930">
    <property type="entry name" value="Peptidase_M1"/>
</dbReference>
<dbReference type="CDD" id="cd09601">
    <property type="entry name" value="M1_APN-Q_like"/>
    <property type="match status" value="1"/>
</dbReference>
<dbReference type="GO" id="GO:0070006">
    <property type="term" value="F:metalloaminopeptidase activity"/>
    <property type="evidence" value="ECO:0007669"/>
    <property type="project" value="TreeGrafter"/>
</dbReference>
<dbReference type="Gene3D" id="2.60.40.1730">
    <property type="entry name" value="tricorn interacting facor f3 domain"/>
    <property type="match status" value="1"/>
</dbReference>
<evidence type="ECO:0000256" key="1">
    <source>
        <dbReference type="ARBA" id="ARBA00010136"/>
    </source>
</evidence>
<feature type="binding site" evidence="8">
    <location>
        <position position="427"/>
    </location>
    <ligand>
        <name>Zn(2+)</name>
        <dbReference type="ChEBI" id="CHEBI:29105"/>
        <note>catalytic</note>
    </ligand>
</feature>
<dbReference type="Gene3D" id="1.10.390.10">
    <property type="entry name" value="Neutral Protease Domain 2"/>
    <property type="match status" value="1"/>
</dbReference>
<feature type="domain" description="Aminopeptidase N-like N-terminal" evidence="12">
    <location>
        <begin position="121"/>
        <end position="315"/>
    </location>
</feature>
<dbReference type="InterPro" id="IPR045357">
    <property type="entry name" value="Aminopeptidase_N-like_N"/>
</dbReference>
<reference evidence="14" key="2">
    <citation type="submission" date="2020-10" db="UniProtKB">
        <authorList>
            <consortium name="WormBaseParasite"/>
        </authorList>
    </citation>
    <scope>IDENTIFICATION</scope>
</reference>
<dbReference type="Pfam" id="PF11838">
    <property type="entry name" value="ERAP1_C"/>
    <property type="match status" value="1"/>
</dbReference>
<evidence type="ECO:0000256" key="5">
    <source>
        <dbReference type="ARBA" id="ARBA00022833"/>
    </source>
</evidence>
<evidence type="ECO:0000313" key="13">
    <source>
        <dbReference type="Proteomes" id="UP000492821"/>
    </source>
</evidence>